<name>A0ABQ1UHL4_9NOCA</name>
<sequence>MNALPAALNRVVAFLVAVAMIVVGAAAIAWELKVTWVRDRIADIDPSWFDRAPDAGWWVYVLAGIAVGGIVIGFFLLSVNARPRKIGDVELPGSDNSGTLAVSPGKIANAVADDLAHHRLVSSTRSKAVDDRKRKLLEITVIADPTTSFDDLLPVVENAQRQIRGALPGSDLRARILIHLEKSKGSTQRVS</sequence>
<accession>A0ABQ1UHL4</accession>
<feature type="transmembrane region" description="Helical" evidence="1">
    <location>
        <begin position="57"/>
        <end position="77"/>
    </location>
</feature>
<dbReference type="EMBL" id="BMCS01000001">
    <property type="protein sequence ID" value="GGF18226.1"/>
    <property type="molecule type" value="Genomic_DNA"/>
</dbReference>
<gene>
    <name evidence="2" type="ORF">GCM10007298_12840</name>
</gene>
<dbReference type="RefSeq" id="WP_188487966.1">
    <property type="nucleotide sequence ID" value="NZ_BMCS01000001.1"/>
</dbReference>
<keyword evidence="1" id="KW-1133">Transmembrane helix</keyword>
<reference evidence="3" key="1">
    <citation type="journal article" date="2019" name="Int. J. Syst. Evol. Microbiol.">
        <title>The Global Catalogue of Microorganisms (GCM) 10K type strain sequencing project: providing services to taxonomists for standard genome sequencing and annotation.</title>
        <authorList>
            <consortium name="The Broad Institute Genomics Platform"/>
            <consortium name="The Broad Institute Genome Sequencing Center for Infectious Disease"/>
            <person name="Wu L."/>
            <person name="Ma J."/>
        </authorList>
    </citation>
    <scope>NUCLEOTIDE SEQUENCE [LARGE SCALE GENOMIC DNA]</scope>
    <source>
        <strain evidence="3">CCM 7855</strain>
    </source>
</reference>
<comment type="caution">
    <text evidence="2">The sequence shown here is derived from an EMBL/GenBank/DDBJ whole genome shotgun (WGS) entry which is preliminary data.</text>
</comment>
<keyword evidence="3" id="KW-1185">Reference proteome</keyword>
<proteinExistence type="predicted"/>
<dbReference type="Proteomes" id="UP000632454">
    <property type="component" value="Unassembled WGS sequence"/>
</dbReference>
<keyword evidence="1" id="KW-0812">Transmembrane</keyword>
<evidence type="ECO:0000256" key="1">
    <source>
        <dbReference type="SAM" id="Phobius"/>
    </source>
</evidence>
<organism evidence="2 3">
    <name type="scientific">Williamsia phyllosphaerae</name>
    <dbReference type="NCBI Taxonomy" id="885042"/>
    <lineage>
        <taxon>Bacteria</taxon>
        <taxon>Bacillati</taxon>
        <taxon>Actinomycetota</taxon>
        <taxon>Actinomycetes</taxon>
        <taxon>Mycobacteriales</taxon>
        <taxon>Nocardiaceae</taxon>
        <taxon>Williamsia</taxon>
    </lineage>
</organism>
<evidence type="ECO:0000313" key="3">
    <source>
        <dbReference type="Proteomes" id="UP000632454"/>
    </source>
</evidence>
<keyword evidence="1" id="KW-0472">Membrane</keyword>
<evidence type="ECO:0008006" key="4">
    <source>
        <dbReference type="Google" id="ProtNLM"/>
    </source>
</evidence>
<feature type="transmembrane region" description="Helical" evidence="1">
    <location>
        <begin position="12"/>
        <end position="30"/>
    </location>
</feature>
<protein>
    <recommendedName>
        <fullName evidence="4">Alkaline shock response membrane anchor protein AmaP</fullName>
    </recommendedName>
</protein>
<evidence type="ECO:0000313" key="2">
    <source>
        <dbReference type="EMBL" id="GGF18226.1"/>
    </source>
</evidence>